<keyword evidence="3 4" id="KW-0862">Zinc</keyword>
<evidence type="ECO:0000256" key="4">
    <source>
        <dbReference type="PROSITE-ProRule" id="PRU00207"/>
    </source>
</evidence>
<dbReference type="PANTHER" id="PTHR10131">
    <property type="entry name" value="TNF RECEPTOR ASSOCIATED FACTOR"/>
    <property type="match status" value="1"/>
</dbReference>
<dbReference type="PROSITE" id="PS50145">
    <property type="entry name" value="ZF_TRAF"/>
    <property type="match status" value="1"/>
</dbReference>
<evidence type="ECO:0000256" key="1">
    <source>
        <dbReference type="ARBA" id="ARBA00022723"/>
    </source>
</evidence>
<evidence type="ECO:0000256" key="3">
    <source>
        <dbReference type="ARBA" id="ARBA00022833"/>
    </source>
</evidence>
<dbReference type="PANTHER" id="PTHR10131:SF94">
    <property type="entry name" value="TNF RECEPTOR-ASSOCIATED FACTOR 4"/>
    <property type="match status" value="1"/>
</dbReference>
<dbReference type="AlphaFoldDB" id="A0A078B968"/>
<dbReference type="InParanoid" id="A0A078B968"/>
<proteinExistence type="predicted"/>
<reference evidence="7 8" key="1">
    <citation type="submission" date="2014-06" db="EMBL/GenBank/DDBJ databases">
        <authorList>
            <person name="Swart Estienne"/>
        </authorList>
    </citation>
    <scope>NUCLEOTIDE SEQUENCE [LARGE SCALE GENOMIC DNA]</scope>
    <source>
        <strain evidence="7 8">130c</strain>
    </source>
</reference>
<dbReference type="InterPro" id="IPR001293">
    <property type="entry name" value="Znf_TRAF"/>
</dbReference>
<keyword evidence="1 4" id="KW-0479">Metal-binding</keyword>
<evidence type="ECO:0000313" key="8">
    <source>
        <dbReference type="Proteomes" id="UP000039865"/>
    </source>
</evidence>
<evidence type="ECO:0000259" key="6">
    <source>
        <dbReference type="PROSITE" id="PS50145"/>
    </source>
</evidence>
<dbReference type="Gene3D" id="3.30.40.10">
    <property type="entry name" value="Zinc/RING finger domain, C3HC4 (zinc finger)"/>
    <property type="match status" value="1"/>
</dbReference>
<dbReference type="GO" id="GO:0008270">
    <property type="term" value="F:zinc ion binding"/>
    <property type="evidence" value="ECO:0007669"/>
    <property type="project" value="UniProtKB-KW"/>
</dbReference>
<gene>
    <name evidence="7" type="primary">Contig17390.g18499</name>
    <name evidence="7" type="ORF">STYLEM_19248</name>
</gene>
<sequence length="313" mass="36508">MVESSIFLYFDPEQVNIIQTKSETDDQTVKRLIGTSKINKEDKRAQDQLDCPICMQILFNPVECSNCQKCFCADCAQSWIDSGKSDKCPLCQVKLVTKQPHRFVKEFIEGSLFQGCTQVECKQYNESIKYIDLIKHYQFQCDQIMVSCPLKCGDQYQRKYRKNHLEYCRNIKQICSGYQAQVQNQYDPHHKCNEYLKQQLRLSQERKVDIKSNEKTPQSCRLYVWLDVMVITSLDVKVAKLQKDHFDNQKVKFSIIVTHVDLTFVRLAFINTVMSTSMIFRVQLTRQPANQTKHIQEVGNVMLLGILDATKDL</sequence>
<keyword evidence="8" id="KW-1185">Reference proteome</keyword>
<dbReference type="OrthoDB" id="9049620at2759"/>
<dbReference type="Proteomes" id="UP000039865">
    <property type="component" value="Unassembled WGS sequence"/>
</dbReference>
<dbReference type="EMBL" id="CCKQ01018172">
    <property type="protein sequence ID" value="CDW90108.1"/>
    <property type="molecule type" value="Genomic_DNA"/>
</dbReference>
<evidence type="ECO:0000313" key="7">
    <source>
        <dbReference type="EMBL" id="CDW90108.1"/>
    </source>
</evidence>
<feature type="domain" description="TRAF-type" evidence="6">
    <location>
        <begin position="136"/>
        <end position="176"/>
    </location>
</feature>
<dbReference type="InterPro" id="IPR013083">
    <property type="entry name" value="Znf_RING/FYVE/PHD"/>
</dbReference>
<keyword evidence="2 4" id="KW-0863">Zinc-finger</keyword>
<feature type="domain" description="RING-type" evidence="5">
    <location>
        <begin position="51"/>
        <end position="92"/>
    </location>
</feature>
<organism evidence="7 8">
    <name type="scientific">Stylonychia lemnae</name>
    <name type="common">Ciliate</name>
    <dbReference type="NCBI Taxonomy" id="5949"/>
    <lineage>
        <taxon>Eukaryota</taxon>
        <taxon>Sar</taxon>
        <taxon>Alveolata</taxon>
        <taxon>Ciliophora</taxon>
        <taxon>Intramacronucleata</taxon>
        <taxon>Spirotrichea</taxon>
        <taxon>Stichotrichia</taxon>
        <taxon>Sporadotrichida</taxon>
        <taxon>Oxytrichidae</taxon>
        <taxon>Stylonychinae</taxon>
        <taxon>Stylonychia</taxon>
    </lineage>
</organism>
<accession>A0A078B968</accession>
<dbReference type="PROSITE" id="PS50089">
    <property type="entry name" value="ZF_RING_2"/>
    <property type="match status" value="1"/>
</dbReference>
<name>A0A078B968_STYLE</name>
<feature type="zinc finger region" description="TRAF-type" evidence="4">
    <location>
        <begin position="136"/>
        <end position="176"/>
    </location>
</feature>
<protein>
    <submittedName>
        <fullName evidence="7">Traf-type zinc finger family protein</fullName>
    </submittedName>
</protein>
<dbReference type="SUPFAM" id="SSF57850">
    <property type="entry name" value="RING/U-box"/>
    <property type="match status" value="1"/>
</dbReference>
<evidence type="ECO:0000256" key="2">
    <source>
        <dbReference type="ARBA" id="ARBA00022771"/>
    </source>
</evidence>
<dbReference type="InterPro" id="IPR001841">
    <property type="entry name" value="Znf_RING"/>
</dbReference>
<evidence type="ECO:0000259" key="5">
    <source>
        <dbReference type="PROSITE" id="PS50089"/>
    </source>
</evidence>